<evidence type="ECO:0000313" key="1">
    <source>
        <dbReference type="EMBL" id="KAF4712874.1"/>
    </source>
</evidence>
<feature type="non-terminal residue" evidence="1">
    <location>
        <position position="1"/>
    </location>
</feature>
<dbReference type="Proteomes" id="UP000574390">
    <property type="component" value="Unassembled WGS sequence"/>
</dbReference>
<evidence type="ECO:0000313" key="2">
    <source>
        <dbReference type="Proteomes" id="UP000574390"/>
    </source>
</evidence>
<dbReference type="AlphaFoldDB" id="A0A7J6QWQ7"/>
<sequence>RPPPAPVLSAYRWPGSIRHASGLGENFESRTRAPEALEKRAVDSLSRVLDESEALLASAPEIHRAPSPRRVDFYQRQPERKAEEARTELQRQRLMLRERIERERILGEKKKQKRSAVVRKLREKLKCVGEERIYDKAYQSSIESDHPTLAIENGRPKNYADTFLTEPAYPPDVVHQALVPPEIRHRVKLQ</sequence>
<accession>A0A7J6QWQ7</accession>
<proteinExistence type="predicted"/>
<reference evidence="1 2" key="1">
    <citation type="submission" date="2020-04" db="EMBL/GenBank/DDBJ databases">
        <title>Perkinsus olseni comparative genomics.</title>
        <authorList>
            <person name="Bogema D.R."/>
        </authorList>
    </citation>
    <scope>NUCLEOTIDE SEQUENCE [LARGE SCALE GENOMIC DNA]</scope>
    <source>
        <strain evidence="1">ATCC PRA-205</strain>
    </source>
</reference>
<name>A0A7J6QWQ7_PEROL</name>
<protein>
    <submittedName>
        <fullName evidence="1">Uncharacterized protein</fullName>
    </submittedName>
</protein>
<gene>
    <name evidence="1" type="ORF">FOZ62_012101</name>
</gene>
<dbReference type="EMBL" id="JABANM010026504">
    <property type="protein sequence ID" value="KAF4712874.1"/>
    <property type="molecule type" value="Genomic_DNA"/>
</dbReference>
<organism evidence="1 2">
    <name type="scientific">Perkinsus olseni</name>
    <name type="common">Perkinsus atlanticus</name>
    <dbReference type="NCBI Taxonomy" id="32597"/>
    <lineage>
        <taxon>Eukaryota</taxon>
        <taxon>Sar</taxon>
        <taxon>Alveolata</taxon>
        <taxon>Perkinsozoa</taxon>
        <taxon>Perkinsea</taxon>
        <taxon>Perkinsida</taxon>
        <taxon>Perkinsidae</taxon>
        <taxon>Perkinsus</taxon>
    </lineage>
</organism>
<comment type="caution">
    <text evidence="1">The sequence shown here is derived from an EMBL/GenBank/DDBJ whole genome shotgun (WGS) entry which is preliminary data.</text>
</comment>
<feature type="non-terminal residue" evidence="1">
    <location>
        <position position="190"/>
    </location>
</feature>